<dbReference type="AlphaFoldDB" id="A0A7S1TYK6"/>
<organism evidence="2">
    <name type="scientific">Phaeomonas parva</name>
    <dbReference type="NCBI Taxonomy" id="124430"/>
    <lineage>
        <taxon>Eukaryota</taxon>
        <taxon>Sar</taxon>
        <taxon>Stramenopiles</taxon>
        <taxon>Ochrophyta</taxon>
        <taxon>Pinguiophyceae</taxon>
        <taxon>Pinguiochrysidales</taxon>
        <taxon>Pinguiochrysidaceae</taxon>
        <taxon>Phaeomonas</taxon>
    </lineage>
</organism>
<evidence type="ECO:0000256" key="1">
    <source>
        <dbReference type="SAM" id="MobiDB-lite"/>
    </source>
</evidence>
<dbReference type="EMBL" id="HBGJ01015122">
    <property type="protein sequence ID" value="CAD9251365.1"/>
    <property type="molecule type" value="Transcribed_RNA"/>
</dbReference>
<feature type="region of interest" description="Disordered" evidence="1">
    <location>
        <begin position="1"/>
        <end position="25"/>
    </location>
</feature>
<reference evidence="2" key="1">
    <citation type="submission" date="2021-01" db="EMBL/GenBank/DDBJ databases">
        <authorList>
            <person name="Corre E."/>
            <person name="Pelletier E."/>
            <person name="Niang G."/>
            <person name="Scheremetjew M."/>
            <person name="Finn R."/>
            <person name="Kale V."/>
            <person name="Holt S."/>
            <person name="Cochrane G."/>
            <person name="Meng A."/>
            <person name="Brown T."/>
            <person name="Cohen L."/>
        </authorList>
    </citation>
    <scope>NUCLEOTIDE SEQUENCE</scope>
    <source>
        <strain evidence="2">CCMP2877</strain>
    </source>
</reference>
<feature type="compositionally biased region" description="Basic and acidic residues" evidence="1">
    <location>
        <begin position="9"/>
        <end position="24"/>
    </location>
</feature>
<accession>A0A7S1TYK6</accession>
<protein>
    <submittedName>
        <fullName evidence="2">Uncharacterized protein</fullName>
    </submittedName>
</protein>
<proteinExistence type="predicted"/>
<gene>
    <name evidence="2" type="ORF">PPAR1163_LOCUS9727</name>
</gene>
<name>A0A7S1TYK6_9STRA</name>
<sequence length="244" mass="27270">MLQSGADVKALDPRRDPKKEDSMHRACSAELRPWRNGLGILMNVGAEKLCGRRTRMKWYKVDPERIRAAKQKAVDGGAEFVSTNDILAAFWSRASNANALSMAMNLRGRADGVVDDLAGMYSKNPFWADDGSLKPADIRRSLEAGAPFGCMPVPGFFETLFMRIALTTNWSSFFEELRIDGCEQVLHVPVFSMIAPIDASIIFRPRPRELAVLYLCKRPGSEDKLLADDGPHKEPLLEAMFEQH</sequence>
<evidence type="ECO:0000313" key="2">
    <source>
        <dbReference type="EMBL" id="CAD9251365.1"/>
    </source>
</evidence>